<evidence type="ECO:0000313" key="2">
    <source>
        <dbReference type="EMBL" id="AGM09591.1"/>
    </source>
</evidence>
<keyword evidence="1" id="KW-0732">Signal</keyword>
<accession>R4TBF8</accession>
<dbReference type="EMBL" id="CP003410">
    <property type="protein sequence ID" value="AGM09591.1"/>
    <property type="molecule type" value="Genomic_DNA"/>
</dbReference>
<keyword evidence="3" id="KW-1185">Reference proteome</keyword>
<dbReference type="PATRIC" id="fig|1156913.3.peg.7153"/>
<feature type="chain" id="PRO_5004370931" description="SurA N-terminal domain-containing protein" evidence="1">
    <location>
        <begin position="34"/>
        <end position="335"/>
    </location>
</feature>
<evidence type="ECO:0000256" key="1">
    <source>
        <dbReference type="SAM" id="SignalP"/>
    </source>
</evidence>
<evidence type="ECO:0008006" key="4">
    <source>
        <dbReference type="Google" id="ProtNLM"/>
    </source>
</evidence>
<feature type="signal peptide" evidence="1">
    <location>
        <begin position="1"/>
        <end position="33"/>
    </location>
</feature>
<dbReference type="AlphaFoldDB" id="R4TBF8"/>
<proteinExistence type="predicted"/>
<dbReference type="KEGG" id="aoi:AORI_7009"/>
<protein>
    <recommendedName>
        <fullName evidence="4">SurA N-terminal domain-containing protein</fullName>
    </recommendedName>
</protein>
<reference evidence="2 3" key="1">
    <citation type="journal article" date="2013" name="BMC Genomics">
        <title>ContigScape: a Cytoscape plugin facilitating microbial genome gap closing.</title>
        <authorList>
            <person name="Tang B."/>
            <person name="Wang Q."/>
            <person name="Yang M."/>
            <person name="Xie F."/>
            <person name="Zhu Y."/>
            <person name="Zhuo Y."/>
            <person name="Wang S."/>
            <person name="Gao H."/>
            <person name="Ding X."/>
            <person name="Zhang L."/>
            <person name="Zhao G."/>
            <person name="Zheng H."/>
        </authorList>
    </citation>
    <scope>NUCLEOTIDE SEQUENCE [LARGE SCALE GENOMIC DNA]</scope>
    <source>
        <strain evidence="2 3">HCCB10007</strain>
    </source>
</reference>
<evidence type="ECO:0000313" key="3">
    <source>
        <dbReference type="Proteomes" id="UP000013968"/>
    </source>
</evidence>
<gene>
    <name evidence="2" type="ORF">AORI_7009</name>
</gene>
<sequence>MMRIMGRRRALVGVLAGSLLLAGCNAGPGQVGAAVIIEGKTVSVDRVQQLIDKAVREHPYGQQLAREHKLDLVGREIVRQEILHDLTERAAQREGVRVDESLVVNALQKDPLAKPMEANPQDDPALSVQQLVARVRDHRDALVDAALQTQLAMKYLDKLTVTFDFSSVSSTDATGSDADKLREQAIEKARKFAASPNAAAELIAQDQQTADTQAGTGQKLPAMQSPATAATVLFGLEPNTVAAFQPTPQQPLWVVVVVRERTADKPVASDQAAQPTAQQLAGVGIRLLQPYLDQVDLKVNPRYGVWDVVGMDLAPNEASKKGIVLPVHGAAPRNP</sequence>
<name>R4TBF8_9PSEU</name>
<dbReference type="HOGENOM" id="CLU_911815_0_0_11"/>
<organism evidence="2 3">
    <name type="scientific">Amycolatopsis keratiniphila</name>
    <dbReference type="NCBI Taxonomy" id="129921"/>
    <lineage>
        <taxon>Bacteria</taxon>
        <taxon>Bacillati</taxon>
        <taxon>Actinomycetota</taxon>
        <taxon>Actinomycetes</taxon>
        <taxon>Pseudonocardiales</taxon>
        <taxon>Pseudonocardiaceae</taxon>
        <taxon>Amycolatopsis</taxon>
        <taxon>Amycolatopsis japonica group</taxon>
    </lineage>
</organism>
<dbReference type="Proteomes" id="UP000013968">
    <property type="component" value="Chromosome"/>
</dbReference>
<dbReference type="PROSITE" id="PS51257">
    <property type="entry name" value="PROKAR_LIPOPROTEIN"/>
    <property type="match status" value="1"/>
</dbReference>